<dbReference type="PANTHER" id="PTHR14514:SF3">
    <property type="entry name" value="NESPRIN-1"/>
    <property type="match status" value="1"/>
</dbReference>
<dbReference type="Pfam" id="PF00307">
    <property type="entry name" value="CH"/>
    <property type="match status" value="2"/>
</dbReference>
<protein>
    <submittedName>
        <fullName evidence="9">Nesprin-1</fullName>
    </submittedName>
</protein>
<dbReference type="InterPro" id="IPR036872">
    <property type="entry name" value="CH_dom_sf"/>
</dbReference>
<dbReference type="FunFam" id="1.20.58.60:FF:000177">
    <property type="entry name" value="nesprin-1 isoform X5"/>
    <property type="match status" value="1"/>
</dbReference>
<keyword evidence="7" id="KW-0175">Coiled coil</keyword>
<dbReference type="Proteomes" id="UP000281406">
    <property type="component" value="Unassembled WGS sequence"/>
</dbReference>
<dbReference type="FunFam" id="1.20.58.60:FF:000181">
    <property type="entry name" value="Spectrin repeat containing, nuclear envelope 1a"/>
    <property type="match status" value="1"/>
</dbReference>
<comment type="subcellular location">
    <subcellularLocation>
        <location evidence="1">Nucleus membrane</location>
    </subcellularLocation>
</comment>
<evidence type="ECO:0000256" key="2">
    <source>
        <dbReference type="ARBA" id="ARBA00022553"/>
    </source>
</evidence>
<keyword evidence="3" id="KW-0677">Repeat</keyword>
<name>A0A3N0XX43_ANAGA</name>
<feature type="coiled-coil region" evidence="7">
    <location>
        <begin position="3178"/>
        <end position="3225"/>
    </location>
</feature>
<evidence type="ECO:0000313" key="10">
    <source>
        <dbReference type="Proteomes" id="UP000281406"/>
    </source>
</evidence>
<dbReference type="InterPro" id="IPR002017">
    <property type="entry name" value="Spectrin_repeat"/>
</dbReference>
<dbReference type="InterPro" id="IPR018159">
    <property type="entry name" value="Spectrin/alpha-actinin"/>
</dbReference>
<dbReference type="InterPro" id="IPR001589">
    <property type="entry name" value="Actinin_actin-bd_CS"/>
</dbReference>
<dbReference type="CDD" id="cd21243">
    <property type="entry name" value="CH_SYNE1_rpt2"/>
    <property type="match status" value="1"/>
</dbReference>
<evidence type="ECO:0000256" key="5">
    <source>
        <dbReference type="ARBA" id="ARBA00023203"/>
    </source>
</evidence>
<feature type="coiled-coil region" evidence="7">
    <location>
        <begin position="787"/>
        <end position="826"/>
    </location>
</feature>
<gene>
    <name evidence="9" type="ORF">DPX16_15369</name>
</gene>
<sequence length="4989" mass="572672">MDKPTQSFVSLCIKHQAPGKPPELKFRYGNGRFISNMCCKRTGLSDQSVQRRLVERRHKPPFEVNDLFEDIKDGVKLLALLEVLSGQRLPCEQGRQLKRIHWVSNIGTALKFLEGRKIKLVNINATDIADGRPSIVLGLIWTIILYFQIEELTSNLPALQALSSSASSVDSMASSETGSPPMKRKVVTKFQGNAKRALLRWVQSTATKRLGIEVKDFGPSWRSGVAFHSVIYAIRPELVDMDVVRKRSNRENLEEAFSVAENELGIPRLLDPEDVDVDKPDEKSIMTYIAQFLKHYPDPHQSETDGQQEELVRSIPTFALSIPALQYDPQDIELMLEREERKVLREVKIWLDQLERDVLRAQGSEESLTDKYQAFKSFRVQYEMRKKQIDSLLQPVHRDGKLSVDQAVVKQSWDHVSVRLFDWHIHLDKSLPGPLGVIGAWLHRAELSLREDIPIQQAHEETANIIHRKLEQHEEVLKNLEGHRQTFQQIHRDRSVNGVPVPPEQLQDMAERFNFVSTSSHVHLIKFEFWEMKYRLMAFLMLAESKLKSWIIKYGRRDSVELLLQNYIVFIEGHKFFEQYETIFRTLKQAADTYLKSGASAEEVEGVNKFLSEATAQWKNLSVEVRSVRSMLEEVICNWEKYSSTVASLQAWLEDAEKMLNQSESDKREFFRNLPHWIQQHMDMNDAGNFLIETCDDTVSRELKQQLLLLNGRWRELFVKVKHYARADEVDKLRKDYDDGIEALKAFIDTANERMNTPVQVSFLNIRTYLQDVEDIKHKVPSMEAAYKTATRNAQQLTKDITEEEIAQMLATMATIKDEISKIRERILPLLRDSQAMLPPLEEMEKHITGFYQSLEKASRITSSRDSEAPGDFKQKCQELVTYQQSCKKCLSVIDKNHQVILKSLDTSKNLKHLDTSLLERRITELQASSQGMVKETTEWKRHVEANSSLMKRFEESRVELEKVLKIARSSMTERGNPEDLLKKHTEFFGQLDQRVLNAFLKACDELTDILPEQEQQSLQETVRKLHKQWKDVQTEIPYHLLHLKVELEKSRLMTSLQECQSELARENRSLPSMGSERLIKEHRMFFKEKGPQALCEKRLQHMEELCLKLPESEQALQTLENTRTAFVEVKEEIDGTHLKLMQHPDKWKEFNTRFSELSAWVTSKESQLRLLRNRAGDPSKFGQVKSTIESLRNDAELQEGNVSWLKTRLAALIESEKVVLAVSDCVQFREEVKTTLEELTQGQQELQSEIGKILDSESVREAQQVLMLYQQQLKRLRVKRKEMQEQINRGKQLQIEETLEESLQEDLQKLETTLSKMDQSTESQEKNLEVTLAAWQEFDSQQAAVREFVGKVRSVTEREMNFSSPDSLSTELEQTKDLLKQCEMEARQVNTLLKRATEIQLGPKNQSLLQDQARALSEQVDKVETGLKRDVKTLEGMKDQWDSFGSEFEAFSTWITEREREMDALKSSSTPLDQQICTVKSIREGLQERSEILSNLEEKSQALVQFVSSGESARIKARLTQIGRYWEELKESVEHQNGQLEESSSHQMKFNANLQQVQSEVEDIQKKLDSPVTSCVSSSETYKTLQSHMDMFQSLEKLKATLQSLCAGARRLSEREKAEKAAAALQQSYEQCLKQARERQNQMESLLSHWQKYEKDWSALQSCLERCESVSSSDTQFLPVDKLKLDGELLELKHLQSELQSLESLNNRLIAQTPTLYTTASDERVKTLKEDHENLEKRWKCQTTAIPNRTQVLQEHRCQVEEFDQALQKFFKWGESFLSSLHSFSHADITDLQPFTSDIKERRDDLQKQSIVRQSLQQQTKVLCDVCEPAEVQQLQGRWESSLQPYLEAHQLVDLRGESLEKLEAFLHTHSVAAGVLQGLRQTVESAGSWDKSRVDELQRDLEAIVPDISRLETLAVNLDGSLCKAHLHLINGKETRSSCRSLADSVSVELDGVRNLLGSKQSEAEALGALWSSFRQRKEQLLKTVEDIEEKADQQGLKELNVHTLQQRLRFFSQLEDELQSHQHEEQWLRDKGQQLAQRDAELGGEVLREISLLQTTWEDTKKLITERQEQSSALVDLMKDYQSLKSSINTILESADAISDIKAVLKDQEDTRRSLLKHEAVKSEMASNQDVLERFSSKGKKLLSELNKIPDCDTQIVKTEIDATVDEWLDVSEKLEDNLESLKRSSALWVEIYDISGEIESWSNSSVMDLTDGLNNFNDSQKTINKLSEVNVGLKEKKIDALQEKVSELKQLGGGHDVPAKLQVMETDLRRKISNIEELCDQAKSNLQDFCSQKKQLEDFLTQMSEWLMDVERSLVDSPCGTAPEEICRVKEIQKELQNQQTSIDSARESLNTLCRKYPSEELAGLGSSLTDLIKKYETVNQLCVKKLGSMQHGLQQHFNDLVKEFHTWISGQKDIVRECADHSGDMSVVERKLQKLKGALERVDDGDSRLTLVCTEGEKLLLHLPKASAGQVQQNLSSIQQDWDSYVEQCKQNQQNLENSSSLLSGFESCLQRLTRWLERMDVRMSTELPEGRHSDQEKVTLERVEEFQHEVLKESDSFENLCQEAQSLNEGGHGSGAELRASAQLQLQHQALLKAARERLRVCQLSLQEQQNFEEMLQSTWGWLSGVQERLTSLNSTTGNKETLEKRLALVQDILLMKGEGEVKLNMTVGKGEQVLKNCSRDKQEVIRSQLKSLKDSWANILMTAMSCHSRLEWTVAQWGSFLESKAQLQQWMEMVEQEAGVALPQQPGLKEKASLLERLRAIQADVEVHSSALTRLNEKATELYEKTGDQAFAEGPKSEFNTQFTNITAVIKSKVQQIEEIVKEHEQYVESVRDLNDWLTSAKEELQRWSDMSGDAASIQRKLSKVRGLLDSKKQGHERLTRVQSCGAATRDHTSTVGCEVLEREESGLVSAWEQWERGAKHVCSGLEGVLAQMANSEQEFNSSAAQLEQDLQEFSSKLQEWRIKLQQVEEMTSGEEAVQGWQIAKDTLEALLNVEPMSENLKCQLNDLCRFSRDLGAQSERVSGLIKEYNSLSLQASRECQGKEKLLEQRFRAAFRDFQQWLVNAKINTAKCFDVPQNLAEASSSLQKIQEFLSDREQGHGKLNTVAASGELLMSIAANDRVESVRAKINTTREDWKTLMTNLHQRETALQNLQSQMRDFETSVEPLQDWLNETEEAVRESSSRLHDLTAKKQELHRLQSLLEELASKESQLHRLREKAQQLWDGHTAGKGFVHRVSQLSAQYLALSNLTKEKASRIDRIVSEHQLFSQGLKELQNWVADTSHMLQTYCTPTADKNVLDSRMIKVEALLTARQEKEIQLKMLLTRGESVQRNTSAEGVPLVRQQIEDLKDSWDGLLSASIQCKSQLEGALSQWTSYQEDVRQFVSWMETVEETLNSADKQCSEMRDKTTNLGKAKLLLEDVLSHRSVLDVISMKGSNMAEHYVTQLEIQDLQERYNIVKNKAQCAVAKAEELVSAHQEYQRCLHEFKDWLEQQQERLSCYTQLEGDVETLEDTLRKLKELQVHCTEGHALLNTLLVTREQVIPWGDPQLEDRCLETVQQEWGSYQARLGETRSQLNSALAKLRQIEQKFQRLDNWLKGMETKGQLRSGRRSDRATKEAQLQLLKGWHEEVLAYQEEIEGLSVLAQQVLEETPISSRVSTRATQLTSRYHALLLHLLDTIKQLKEEVSSIEESQSVFSTFSDWLSTAQKNFSSVSTTTIDVVDRVAMEKKMKKFEALQGDMELGHTFLKMMREKTDRAMTFLEEPEAEKLKEEVDTRLSQLEALIRALRSELSATEKSIQLSKDFLDKYKTQSQWLTETKSLLASPVEPKAELYQKKAQLAKYKTIQQTIQSHESAVKSVIEKGDALLETIRDPSVSENIGKLKAEYQDLCNNAKVHVQSLTESVREHEGYNCELQEVEKWLLQMSSRLVTSDSMQSGNLETATQQLARHKAIMEEIAGFEERLTSLKDKGDHLTNSCTEQVQAKISQQIQAHQQGTRDSYSAICSTAQRVYQSLDRELQKHVSHQDTLQQCQTWLSTVKEEIELQAQTPYGLQEALKQVKHFRALQEQASTYLDLVCSVCDLSDEAVRATAAKIQQTKTMIEERMTISQELSDSWREIKEQKQELSTLFQDMEQQLQSLSRRPAELEPKIAQNMLDQAKEFGQQLQSRQSTLTKMTELVSKLTEGKESPEHTEIGRLSHAWLDLCHQANKLQAQREEDLQRTKEYHDCISAMEALFEQVSKEWDNLARTDAESSSNHLEALRKLSVVLKEKKNTLEDLKEQKQKVMYHLNLDDKELVKEQISHFEQRWAHLESLIERKIQDSIVTLEDMGQVEARLREAREWAEEQRPALSEAMKMSPPPELAQSFLFDHLSICSELEVKQLLLAQAMSDADRVLAHLGLNERQRLQQLISETQAEVESLSVKVAQRRKHLSKAFTERTQFLLAVNQAITWVQQNEKKAQAEEYIALLPDDLSKQVRTCRNIQSSLRAYQSELTSLWSQGRDLMKDASEEEKSEMLNKLQELQNTFEVALQKCSQRLQELEKVLVTRKYFKADLEKICQWLKQADIVTFPEINLMNGDAELSSQLTKYQQILDQAMEYENLLLTVQRTGQEILPTLNEVDHCYLDEKLIALPQQYNNILGLAKEKQEKIQQAILARQEYASFIDVTHKALKELEEQFYNLGTQSVSIKTEEVVSLQADYKALLEELTNLGQAVSELNQKKEGFRSTGQPWRPEEMTQLVSLYNGLKRLIEQRVEHLDDTLESFEDHQAMAMQVDSELKATKEQLVKVNAETQSAEERLKNYHALAASLQGASSHLTRLMEQMDNLVSHMDTAAHEASKQRVTSWQEELQSLQSSVGELIMECENRFVQSKDFETEVNRTLTWLQQIKDELGSEVVVDVKVEKVQEEIRKQQIMQEEVQSRLRIVAALSTREKQKYTSANELVPAHVDSSLQEMAKLEADVQRALSSKQASSIETINLTKTIS</sequence>
<dbReference type="FunFam" id="1.20.58.60:FF:000139">
    <property type="entry name" value="nesprin-1 isoform X1"/>
    <property type="match status" value="1"/>
</dbReference>
<dbReference type="InterPro" id="IPR057057">
    <property type="entry name" value="Spectrin_SYNE1"/>
</dbReference>
<organism evidence="9 10">
    <name type="scientific">Anabarilius grahami</name>
    <name type="common">Kanglang fish</name>
    <name type="synonym">Barilius grahami</name>
    <dbReference type="NCBI Taxonomy" id="495550"/>
    <lineage>
        <taxon>Eukaryota</taxon>
        <taxon>Metazoa</taxon>
        <taxon>Chordata</taxon>
        <taxon>Craniata</taxon>
        <taxon>Vertebrata</taxon>
        <taxon>Euteleostomi</taxon>
        <taxon>Actinopterygii</taxon>
        <taxon>Neopterygii</taxon>
        <taxon>Teleostei</taxon>
        <taxon>Ostariophysi</taxon>
        <taxon>Cypriniformes</taxon>
        <taxon>Xenocyprididae</taxon>
        <taxon>Xenocypridinae</taxon>
        <taxon>Xenocypridinae incertae sedis</taxon>
        <taxon>Anabarilius</taxon>
    </lineage>
</organism>
<feature type="coiled-coil region" evidence="7">
    <location>
        <begin position="463"/>
        <end position="490"/>
    </location>
</feature>
<evidence type="ECO:0000313" key="9">
    <source>
        <dbReference type="EMBL" id="ROJ78844.1"/>
    </source>
</evidence>
<dbReference type="PANTHER" id="PTHR14514">
    <property type="entry name" value="PKA ANCHORING PROTEIN"/>
    <property type="match status" value="1"/>
</dbReference>
<keyword evidence="4" id="KW-0472">Membrane</keyword>
<keyword evidence="5" id="KW-0009">Actin-binding</keyword>
<feature type="coiled-coil region" evidence="7">
    <location>
        <begin position="2944"/>
        <end position="2978"/>
    </location>
</feature>
<dbReference type="FunFam" id="1.10.418.10:FF:000033">
    <property type="entry name" value="nesprin-1 isoform X1"/>
    <property type="match status" value="1"/>
</dbReference>
<dbReference type="GO" id="GO:0003779">
    <property type="term" value="F:actin binding"/>
    <property type="evidence" value="ECO:0007669"/>
    <property type="project" value="UniProtKB-KW"/>
</dbReference>
<keyword evidence="6" id="KW-0539">Nucleus</keyword>
<dbReference type="FunFam" id="1.20.58.60:FF:000231">
    <property type="entry name" value="Spectrin repeat containing, nuclear envelope 1a"/>
    <property type="match status" value="1"/>
</dbReference>
<feature type="coiled-coil region" evidence="7">
    <location>
        <begin position="4699"/>
        <end position="4726"/>
    </location>
</feature>
<dbReference type="EMBL" id="RJVU01059333">
    <property type="protein sequence ID" value="ROJ78844.1"/>
    <property type="molecule type" value="Genomic_DNA"/>
</dbReference>
<evidence type="ECO:0000256" key="3">
    <source>
        <dbReference type="ARBA" id="ARBA00022737"/>
    </source>
</evidence>
<feature type="coiled-coil region" evidence="7">
    <location>
        <begin position="4512"/>
        <end position="4539"/>
    </location>
</feature>
<dbReference type="PROSITE" id="PS50021">
    <property type="entry name" value="CH"/>
    <property type="match status" value="2"/>
</dbReference>
<dbReference type="InterPro" id="IPR001715">
    <property type="entry name" value="CH_dom"/>
</dbReference>
<reference evidence="9 10" key="1">
    <citation type="submission" date="2018-10" db="EMBL/GenBank/DDBJ databases">
        <title>Genome assembly for a Yunnan-Guizhou Plateau 3E fish, Anabarilius grahami (Regan), and its evolutionary and genetic applications.</title>
        <authorList>
            <person name="Jiang W."/>
        </authorList>
    </citation>
    <scope>NUCLEOTIDE SEQUENCE [LARGE SCALE GENOMIC DNA]</scope>
    <source>
        <strain evidence="9">AG-KIZ</strain>
        <tissue evidence="9">Muscle</tissue>
    </source>
</reference>
<evidence type="ECO:0000256" key="1">
    <source>
        <dbReference type="ARBA" id="ARBA00004126"/>
    </source>
</evidence>
<proteinExistence type="predicted"/>
<feature type="coiled-coil region" evidence="7">
    <location>
        <begin position="4265"/>
        <end position="4295"/>
    </location>
</feature>
<dbReference type="FunFam" id="1.20.58.60:FF:000480">
    <property type="entry name" value="Spectrin repeat containing, nuclear envelope 1a"/>
    <property type="match status" value="1"/>
</dbReference>
<evidence type="ECO:0000256" key="7">
    <source>
        <dbReference type="SAM" id="Coils"/>
    </source>
</evidence>
<dbReference type="InterPro" id="IPR047291">
    <property type="entry name" value="CH_SYNE1_rpt2"/>
</dbReference>
<dbReference type="SMART" id="SM00033">
    <property type="entry name" value="CH"/>
    <property type="match status" value="2"/>
</dbReference>
<dbReference type="Gene3D" id="1.20.58.60">
    <property type="match status" value="18"/>
</dbReference>
<accession>A0A3N0XX43</accession>
<dbReference type="OrthoDB" id="18740at2759"/>
<dbReference type="SMART" id="SM00150">
    <property type="entry name" value="SPEC"/>
    <property type="match status" value="27"/>
</dbReference>
<evidence type="ECO:0000256" key="4">
    <source>
        <dbReference type="ARBA" id="ARBA00023136"/>
    </source>
</evidence>
<dbReference type="PROSITE" id="PS00020">
    <property type="entry name" value="ACTININ_2"/>
    <property type="match status" value="1"/>
</dbReference>
<feature type="coiled-coil region" evidence="7">
    <location>
        <begin position="1230"/>
        <end position="1328"/>
    </location>
</feature>
<feature type="coiled-coil region" evidence="7">
    <location>
        <begin position="1686"/>
        <end position="1713"/>
    </location>
</feature>
<feature type="coiled-coil region" evidence="7">
    <location>
        <begin position="1596"/>
        <end position="1636"/>
    </location>
</feature>
<dbReference type="Pfam" id="PF25803">
    <property type="entry name" value="Spectrin_SYNE1_2"/>
    <property type="match status" value="1"/>
</dbReference>
<dbReference type="Gene3D" id="1.10.418.10">
    <property type="entry name" value="Calponin-like domain"/>
    <property type="match status" value="2"/>
</dbReference>
<dbReference type="SUPFAM" id="SSF46966">
    <property type="entry name" value="Spectrin repeat"/>
    <property type="match status" value="27"/>
</dbReference>
<keyword evidence="2" id="KW-0597">Phosphoprotein</keyword>
<dbReference type="CDD" id="cd00176">
    <property type="entry name" value="SPEC"/>
    <property type="match status" value="5"/>
</dbReference>
<dbReference type="Pfam" id="PF00435">
    <property type="entry name" value="Spectrin"/>
    <property type="match status" value="6"/>
</dbReference>
<keyword evidence="10" id="KW-1185">Reference proteome</keyword>
<comment type="caution">
    <text evidence="9">The sequence shown here is derived from an EMBL/GenBank/DDBJ whole genome shotgun (WGS) entry which is preliminary data.</text>
</comment>
<dbReference type="InterPro" id="IPR057932">
    <property type="entry name" value="Spectrin_SYNE1_3"/>
</dbReference>
<dbReference type="Pfam" id="PF25034">
    <property type="entry name" value="Spectrin_SYNE1"/>
    <property type="match status" value="1"/>
</dbReference>
<evidence type="ECO:0000256" key="6">
    <source>
        <dbReference type="ARBA" id="ARBA00023242"/>
    </source>
</evidence>
<dbReference type="SUPFAM" id="SSF47576">
    <property type="entry name" value="Calponin-homology domain, CH-domain"/>
    <property type="match status" value="1"/>
</dbReference>
<feature type="coiled-coil region" evidence="7">
    <location>
        <begin position="2235"/>
        <end position="2289"/>
    </location>
</feature>
<feature type="domain" description="Calponin-homology (CH)" evidence="8">
    <location>
        <begin position="192"/>
        <end position="297"/>
    </location>
</feature>
<dbReference type="GO" id="GO:0031965">
    <property type="term" value="C:nuclear membrane"/>
    <property type="evidence" value="ECO:0007669"/>
    <property type="project" value="UniProtKB-SubCell"/>
</dbReference>
<feature type="coiled-coil region" evidence="7">
    <location>
        <begin position="3773"/>
        <end position="3804"/>
    </location>
</feature>
<feature type="coiled-coil region" evidence="7">
    <location>
        <begin position="4777"/>
        <end position="4804"/>
    </location>
</feature>
<feature type="domain" description="Calponin-homology (CH)" evidence="8">
    <location>
        <begin position="44"/>
        <end position="148"/>
    </location>
</feature>
<evidence type="ECO:0000259" key="8">
    <source>
        <dbReference type="PROSITE" id="PS50021"/>
    </source>
</evidence>